<evidence type="ECO:0000256" key="1">
    <source>
        <dbReference type="SAM" id="MobiDB-lite"/>
    </source>
</evidence>
<gene>
    <name evidence="2" type="ORF">BLNAU_3581</name>
</gene>
<name>A0ABQ9YCN4_9EUKA</name>
<keyword evidence="3" id="KW-1185">Reference proteome</keyword>
<feature type="compositionally biased region" description="Polar residues" evidence="1">
    <location>
        <begin position="1"/>
        <end position="36"/>
    </location>
</feature>
<organism evidence="2 3">
    <name type="scientific">Blattamonas nauphoetae</name>
    <dbReference type="NCBI Taxonomy" id="2049346"/>
    <lineage>
        <taxon>Eukaryota</taxon>
        <taxon>Metamonada</taxon>
        <taxon>Preaxostyla</taxon>
        <taxon>Oxymonadida</taxon>
        <taxon>Blattamonas</taxon>
    </lineage>
</organism>
<reference evidence="2 3" key="1">
    <citation type="journal article" date="2022" name="bioRxiv">
        <title>Genomics of Preaxostyla Flagellates Illuminates Evolutionary Transitions and the Path Towards Mitochondrial Loss.</title>
        <authorList>
            <person name="Novak L.V.F."/>
            <person name="Treitli S.C."/>
            <person name="Pyrih J."/>
            <person name="Halakuc P."/>
            <person name="Pipaliya S.V."/>
            <person name="Vacek V."/>
            <person name="Brzon O."/>
            <person name="Soukal P."/>
            <person name="Eme L."/>
            <person name="Dacks J.B."/>
            <person name="Karnkowska A."/>
            <person name="Elias M."/>
            <person name="Hampl V."/>
        </authorList>
    </citation>
    <scope>NUCLEOTIDE SEQUENCE [LARGE SCALE GENOMIC DNA]</scope>
    <source>
        <strain evidence="2">NAU3</strain>
        <tissue evidence="2">Gut</tissue>
    </source>
</reference>
<evidence type="ECO:0000313" key="2">
    <source>
        <dbReference type="EMBL" id="KAK2961460.1"/>
    </source>
</evidence>
<dbReference type="Proteomes" id="UP001281761">
    <property type="component" value="Unassembled WGS sequence"/>
</dbReference>
<feature type="region of interest" description="Disordered" evidence="1">
    <location>
        <begin position="1"/>
        <end position="92"/>
    </location>
</feature>
<accession>A0ABQ9YCN4</accession>
<feature type="compositionally biased region" description="Polar residues" evidence="1">
    <location>
        <begin position="83"/>
        <end position="92"/>
    </location>
</feature>
<proteinExistence type="predicted"/>
<comment type="caution">
    <text evidence="2">The sequence shown here is derived from an EMBL/GenBank/DDBJ whole genome shotgun (WGS) entry which is preliminary data.</text>
</comment>
<dbReference type="EMBL" id="JARBJD010000016">
    <property type="protein sequence ID" value="KAK2961460.1"/>
    <property type="molecule type" value="Genomic_DNA"/>
</dbReference>
<sequence>MPHYQPISSNSQESSRTPIPMTNLSGHVLTPNKTNASPPSHTPSNPPSKFSITPISFDDDFVPFDEDSNVHQTKQKGRHHKSATNTPNGISQTIPIDLTDDLISFPAMKPQHPNDEIQHIFSDGFFQTLQRELASCADPTQPSELKDVLFDMIPTYLQNGIILPTKPAPIESSVFDEIWT</sequence>
<feature type="compositionally biased region" description="Basic residues" evidence="1">
    <location>
        <begin position="73"/>
        <end position="82"/>
    </location>
</feature>
<feature type="compositionally biased region" description="Acidic residues" evidence="1">
    <location>
        <begin position="57"/>
        <end position="67"/>
    </location>
</feature>
<protein>
    <submittedName>
        <fullName evidence="2">Uncharacterized protein</fullName>
    </submittedName>
</protein>
<evidence type="ECO:0000313" key="3">
    <source>
        <dbReference type="Proteomes" id="UP001281761"/>
    </source>
</evidence>